<keyword evidence="4 6" id="KW-1133">Transmembrane helix</keyword>
<keyword evidence="3 6" id="KW-0812">Transmembrane</keyword>
<comment type="subcellular location">
    <subcellularLocation>
        <location evidence="1">Cell membrane</location>
        <topology evidence="1">Multi-pass membrane protein</topology>
    </subcellularLocation>
</comment>
<sequence>MLLNRSFVMLTLQVISVLLGLFTTYYIAKTVEPEQFSIFAIYNMIFTVVATFSFIGFETELSRNALKWIKESSSELSEYTSMIFSYRSISWLILFIPNFIYVYFVSQSSYAGHYLEYFVVFIFSSYFYSLTNGIVLILRGMDKYIVAMLIALFSNVLVKFIAISIYFFNKSFDVYIMILSLFPILTTVIGVIYLRSFLNIKIRFDAKACIKKVKKVYRLGLSGYLSYFKHNLDQILMPLILSAELLGTYALCKNIELVAKQAIENIFDPLTQRFVLIKDNVREIHQYLNKLLRVNRFIFILSLLFSIVIMLFINDILSLIEISNYPYIETLLGLSIFSQLVYLFVKVKYNYIYLMFRQEEILKMDVVNSLMIIISMIVSILIATSSVVNGAILLKVLLPLTMIISTLLFFKRHYNLENKNSLL</sequence>
<accession>A0A7M1WC67</accession>
<dbReference type="PANTHER" id="PTHR30250:SF11">
    <property type="entry name" value="O-ANTIGEN TRANSPORTER-RELATED"/>
    <property type="match status" value="1"/>
</dbReference>
<evidence type="ECO:0000313" key="7">
    <source>
        <dbReference type="EMBL" id="QOS24660.1"/>
    </source>
</evidence>
<evidence type="ECO:0008006" key="8">
    <source>
        <dbReference type="Google" id="ProtNLM"/>
    </source>
</evidence>
<feature type="transmembrane region" description="Helical" evidence="6">
    <location>
        <begin position="39"/>
        <end position="57"/>
    </location>
</feature>
<dbReference type="AlphaFoldDB" id="A0A7M1WC67"/>
<evidence type="ECO:0000256" key="1">
    <source>
        <dbReference type="ARBA" id="ARBA00004651"/>
    </source>
</evidence>
<dbReference type="GO" id="GO:0005886">
    <property type="term" value="C:plasma membrane"/>
    <property type="evidence" value="ECO:0007669"/>
    <property type="project" value="UniProtKB-SubCell"/>
</dbReference>
<feature type="transmembrane region" description="Helical" evidence="6">
    <location>
        <begin position="7"/>
        <end position="27"/>
    </location>
</feature>
<dbReference type="InterPro" id="IPR050833">
    <property type="entry name" value="Poly_Biosynth_Transport"/>
</dbReference>
<feature type="transmembrane region" description="Helical" evidence="6">
    <location>
        <begin position="325"/>
        <end position="345"/>
    </location>
</feature>
<dbReference type="Pfam" id="PF01943">
    <property type="entry name" value="Polysacc_synt"/>
    <property type="match status" value="1"/>
</dbReference>
<feature type="transmembrane region" description="Helical" evidence="6">
    <location>
        <begin position="294"/>
        <end position="313"/>
    </location>
</feature>
<keyword evidence="2" id="KW-1003">Cell membrane</keyword>
<evidence type="ECO:0000256" key="3">
    <source>
        <dbReference type="ARBA" id="ARBA00022692"/>
    </source>
</evidence>
<dbReference type="InterPro" id="IPR002797">
    <property type="entry name" value="Polysacc_synth"/>
</dbReference>
<organism evidence="7">
    <name type="scientific">Vibrio parahaemolyticus</name>
    <dbReference type="NCBI Taxonomy" id="670"/>
    <lineage>
        <taxon>Bacteria</taxon>
        <taxon>Pseudomonadati</taxon>
        <taxon>Pseudomonadota</taxon>
        <taxon>Gammaproteobacteria</taxon>
        <taxon>Vibrionales</taxon>
        <taxon>Vibrionaceae</taxon>
        <taxon>Vibrio</taxon>
    </lineage>
</organism>
<dbReference type="RefSeq" id="WP_140322687.1">
    <property type="nucleotide sequence ID" value="NZ_NNHI01000152.1"/>
</dbReference>
<protein>
    <recommendedName>
        <fullName evidence="8">Polysaccharide biosynthesis protein</fullName>
    </recommendedName>
</protein>
<gene>
    <name evidence="7" type="ORF">VP358_00018</name>
</gene>
<name>A0A7M1WC67_VIBPH</name>
<proteinExistence type="predicted"/>
<evidence type="ECO:0000256" key="5">
    <source>
        <dbReference type="ARBA" id="ARBA00023136"/>
    </source>
</evidence>
<feature type="transmembrane region" description="Helical" evidence="6">
    <location>
        <begin position="174"/>
        <end position="194"/>
    </location>
</feature>
<feature type="transmembrane region" description="Helical" evidence="6">
    <location>
        <begin position="117"/>
        <end position="138"/>
    </location>
</feature>
<evidence type="ECO:0000256" key="6">
    <source>
        <dbReference type="SAM" id="Phobius"/>
    </source>
</evidence>
<evidence type="ECO:0000256" key="2">
    <source>
        <dbReference type="ARBA" id="ARBA00022475"/>
    </source>
</evidence>
<feature type="transmembrane region" description="Helical" evidence="6">
    <location>
        <begin position="84"/>
        <end position="105"/>
    </location>
</feature>
<dbReference type="EMBL" id="MT898274">
    <property type="protein sequence ID" value="QOS24660.1"/>
    <property type="molecule type" value="Genomic_DNA"/>
</dbReference>
<reference evidence="7" key="1">
    <citation type="submission" date="2020-08" db="EMBL/GenBank/DDBJ databases">
        <title>Genetic structure, function and evolution of capsule biosynthesis loci in Vibrio parahaemolyticus.</title>
        <authorList>
            <person name="Li L."/>
            <person name="Bian S."/>
        </authorList>
    </citation>
    <scope>NUCLEOTIDE SEQUENCE</scope>
    <source>
        <strain evidence="7">VP358</strain>
    </source>
</reference>
<keyword evidence="5 6" id="KW-0472">Membrane</keyword>
<feature type="transmembrane region" description="Helical" evidence="6">
    <location>
        <begin position="145"/>
        <end position="168"/>
    </location>
</feature>
<feature type="transmembrane region" description="Helical" evidence="6">
    <location>
        <begin position="392"/>
        <end position="410"/>
    </location>
</feature>
<evidence type="ECO:0000256" key="4">
    <source>
        <dbReference type="ARBA" id="ARBA00022989"/>
    </source>
</evidence>
<feature type="transmembrane region" description="Helical" evidence="6">
    <location>
        <begin position="366"/>
        <end position="386"/>
    </location>
</feature>
<dbReference type="PANTHER" id="PTHR30250">
    <property type="entry name" value="PST FAMILY PREDICTED COLANIC ACID TRANSPORTER"/>
    <property type="match status" value="1"/>
</dbReference>